<sequence length="822" mass="88737">MTDAAYDYRLECPALRNLAPGQAIHVTHWRGTEAVSRLYRLEVTVAVRKADLPLEQLLNQPATLLARKPDGALLRWHGIVTQGAQRGRDETYDYYQIVLEPRLARLRTLRWSDIYLNQQLDDIIRQLLRLAGLDEPYSSPGAPYDYRIAASQLATTRTPFTCQFEESCLDFLMRKLEYYGVYFWFEQGEQQESVVFANSVEQQPTDLDSVVYYPNGVIDPDATEVAVTRLNRLVSLRPGTVTLHDSNDWGNTALSLVSTASAPGPVVAFGEVHDMSSHFESLSDGDTIGGETLATWRSQELACERLRIEGEARTPGVCAGRLIEASEYLRGADPAQYYVIEVTHEGAQTLETAPETDAPAYLARFVALPRWLDSGASDQLPLQFRPARVTPVPVVTHMVNGFIDIDTPNQPKQYAQPDEDGRYKVRLTFARQRYGGNQNSAWLRMATPYAGGSSASGLHNAGMHFPLREGTEVLITFLNGNPDRPVIIAALPNVEAPSVVTAANPGDHLIQTPSGNVIAMRDAARQTTQDESQDSSGDYSVNNKSAILLSTTTENTSLNLGATNDPSLADGFNLTTDDNGNIHAGTSMVIEVPGHLRMSAGSSGWAGLVSMQLPNMPTGVTIGSNAGLVVQNFMGVKMETVEAITLGNFLGGKISATEAIDFSVTMGGRIGVKWAGEKDINLATKKYLAPQFRSTYGVVNAIVNEWKGVAVQKEETAVNYSVSTIASHKVTTKGFYKVSAVTSTLAISTESISMATPVFSVGATGDATITGSSIEVTADMDLSLTGGANATISAIGVRMVSESDIYCNAPAITIGGGTVLVG</sequence>
<evidence type="ECO:0000313" key="2">
    <source>
        <dbReference type="EMBL" id="CAP42795.1"/>
    </source>
</evidence>
<reference evidence="2 3" key="1">
    <citation type="journal article" date="2008" name="BMC Genomics">
        <title>The missing link: Bordetella petrii is endowed with both the metabolic versatility of environmental bacteria and virulence traits of pathogenic Bordetellae.</title>
        <authorList>
            <person name="Gross R."/>
            <person name="Guzman C.A."/>
            <person name="Sebaihia M."/>
            <person name="Martins Dos Santos V.A."/>
            <person name="Pieper D.H."/>
            <person name="Koebnik R."/>
            <person name="Lechner M."/>
            <person name="Bartels D."/>
            <person name="Buhrmester J."/>
            <person name="Choudhuri J.V."/>
            <person name="Ebensen T."/>
            <person name="Gaigalat L."/>
            <person name="Herrmann S."/>
            <person name="Khachane A.N."/>
            <person name="Larisch C."/>
            <person name="Link S."/>
            <person name="Linke B."/>
            <person name="Meyer F."/>
            <person name="Mormann S."/>
            <person name="Nakunst D."/>
            <person name="Rueckert C."/>
            <person name="Schneiker-Bekel S."/>
            <person name="Schulze K."/>
            <person name="Vorhoelter F.J."/>
            <person name="Yevsa T."/>
            <person name="Engle J.T."/>
            <person name="Goldman W.E."/>
            <person name="Puehler A."/>
            <person name="Goebel U.B."/>
            <person name="Goesmann A."/>
            <person name="Bloecker H."/>
            <person name="Kaiser O."/>
            <person name="Martinez-Arias R."/>
        </authorList>
    </citation>
    <scope>NUCLEOTIDE SEQUENCE [LARGE SCALE GENOMIC DNA]</scope>
    <source>
        <strain evidence="3">ATCC BAA-461 / DSM 12804 / CCUG 43448 / CIP 107267 / Se-1111R</strain>
    </source>
</reference>
<dbReference type="InterPro" id="IPR006533">
    <property type="entry name" value="T6SS_Vgr_RhsGE"/>
</dbReference>
<dbReference type="AlphaFoldDB" id="A9IN69"/>
<keyword evidence="3" id="KW-1185">Reference proteome</keyword>
<name>A9IN69_BORPD</name>
<dbReference type="STRING" id="94624.Bpet2453"/>
<evidence type="ECO:0000313" key="3">
    <source>
        <dbReference type="Proteomes" id="UP000001225"/>
    </source>
</evidence>
<protein>
    <recommendedName>
        <fullName evidence="1">Gp5/Type VI secretion system Vgr protein OB-fold domain-containing protein</fullName>
    </recommendedName>
</protein>
<dbReference type="Pfam" id="PF04717">
    <property type="entry name" value="Phage_base_V"/>
    <property type="match status" value="1"/>
</dbReference>
<organism evidence="2 3">
    <name type="scientific">Bordetella petrii (strain ATCC BAA-461 / DSM 12804 / CCUG 43448 / CIP 107267 / Se-1111R)</name>
    <dbReference type="NCBI Taxonomy" id="340100"/>
    <lineage>
        <taxon>Bacteria</taxon>
        <taxon>Pseudomonadati</taxon>
        <taxon>Pseudomonadota</taxon>
        <taxon>Betaproteobacteria</taxon>
        <taxon>Burkholderiales</taxon>
        <taxon>Alcaligenaceae</taxon>
        <taxon>Bordetella</taxon>
    </lineage>
</organism>
<accession>A9IN69</accession>
<dbReference type="SUPFAM" id="SSF69255">
    <property type="entry name" value="gp5 N-terminal domain-like"/>
    <property type="match status" value="1"/>
</dbReference>
<dbReference type="Pfam" id="PF05954">
    <property type="entry name" value="Phage_GPD"/>
    <property type="match status" value="1"/>
</dbReference>
<dbReference type="Gene3D" id="2.40.50.230">
    <property type="entry name" value="Gp5 N-terminal domain"/>
    <property type="match status" value="1"/>
</dbReference>
<feature type="domain" description="Gp5/Type VI secretion system Vgr protein OB-fold" evidence="1">
    <location>
        <begin position="418"/>
        <end position="491"/>
    </location>
</feature>
<dbReference type="Gene3D" id="4.10.220.110">
    <property type="match status" value="1"/>
</dbReference>
<dbReference type="InterPro" id="IPR006531">
    <property type="entry name" value="Gp5/Vgr_OB"/>
</dbReference>
<dbReference type="EMBL" id="AM902716">
    <property type="protein sequence ID" value="CAP42795.1"/>
    <property type="molecule type" value="Genomic_DNA"/>
</dbReference>
<dbReference type="eggNOG" id="COG3501">
    <property type="taxonomic scope" value="Bacteria"/>
</dbReference>
<gene>
    <name evidence="2" type="ordered locus">Bpet2453</name>
</gene>
<dbReference type="InterPro" id="IPR037026">
    <property type="entry name" value="Vgr_OB-fold_dom_sf"/>
</dbReference>
<dbReference type="KEGG" id="bpt:Bpet2453"/>
<proteinExistence type="predicted"/>
<dbReference type="Gene3D" id="2.30.110.50">
    <property type="match status" value="1"/>
</dbReference>
<dbReference type="Gene3D" id="3.55.50.10">
    <property type="entry name" value="Baseplate protein-like domains"/>
    <property type="match status" value="1"/>
</dbReference>
<evidence type="ECO:0000259" key="1">
    <source>
        <dbReference type="Pfam" id="PF04717"/>
    </source>
</evidence>
<dbReference type="Proteomes" id="UP000001225">
    <property type="component" value="Chromosome"/>
</dbReference>
<dbReference type="SMR" id="A9IN69"/>
<dbReference type="SUPFAM" id="SSF69279">
    <property type="entry name" value="Phage tail proteins"/>
    <property type="match status" value="2"/>
</dbReference>
<dbReference type="NCBIfam" id="TIGR01646">
    <property type="entry name" value="vgr_GE"/>
    <property type="match status" value="1"/>
</dbReference>